<dbReference type="AlphaFoldDB" id="A0A0D0BYN8"/>
<dbReference type="EMBL" id="KN827573">
    <property type="protein sequence ID" value="KIK76282.1"/>
    <property type="molecule type" value="Genomic_DNA"/>
</dbReference>
<dbReference type="HOGENOM" id="CLU_104896_0_0_1"/>
<dbReference type="InParanoid" id="A0A0D0BYN8"/>
<evidence type="ECO:0000313" key="2">
    <source>
        <dbReference type="Proteomes" id="UP000054538"/>
    </source>
</evidence>
<name>A0A0D0BYN8_9AGAM</name>
<reference evidence="1 2" key="1">
    <citation type="submission" date="2014-04" db="EMBL/GenBank/DDBJ databases">
        <authorList>
            <consortium name="DOE Joint Genome Institute"/>
            <person name="Kuo A."/>
            <person name="Kohler A."/>
            <person name="Jargeat P."/>
            <person name="Nagy L.G."/>
            <person name="Floudas D."/>
            <person name="Copeland A."/>
            <person name="Barry K.W."/>
            <person name="Cichocki N."/>
            <person name="Veneault-Fourrey C."/>
            <person name="LaButti K."/>
            <person name="Lindquist E.A."/>
            <person name="Lipzen A."/>
            <person name="Lundell T."/>
            <person name="Morin E."/>
            <person name="Murat C."/>
            <person name="Sun H."/>
            <person name="Tunlid A."/>
            <person name="Henrissat B."/>
            <person name="Grigoriev I.V."/>
            <person name="Hibbett D.S."/>
            <person name="Martin F."/>
            <person name="Nordberg H.P."/>
            <person name="Cantor M.N."/>
            <person name="Hua S.X."/>
        </authorList>
    </citation>
    <scope>NUCLEOTIDE SEQUENCE [LARGE SCALE GENOMIC DNA]</scope>
    <source>
        <strain evidence="1 2">Ve08.2h10</strain>
    </source>
</reference>
<protein>
    <submittedName>
        <fullName evidence="1">Uncharacterized protein</fullName>
    </submittedName>
</protein>
<reference evidence="2" key="2">
    <citation type="submission" date="2015-01" db="EMBL/GenBank/DDBJ databases">
        <title>Evolutionary Origins and Diversification of the Mycorrhizal Mutualists.</title>
        <authorList>
            <consortium name="DOE Joint Genome Institute"/>
            <consortium name="Mycorrhizal Genomics Consortium"/>
            <person name="Kohler A."/>
            <person name="Kuo A."/>
            <person name="Nagy L.G."/>
            <person name="Floudas D."/>
            <person name="Copeland A."/>
            <person name="Barry K.W."/>
            <person name="Cichocki N."/>
            <person name="Veneault-Fourrey C."/>
            <person name="LaButti K."/>
            <person name="Lindquist E.A."/>
            <person name="Lipzen A."/>
            <person name="Lundell T."/>
            <person name="Morin E."/>
            <person name="Murat C."/>
            <person name="Riley R."/>
            <person name="Ohm R."/>
            <person name="Sun H."/>
            <person name="Tunlid A."/>
            <person name="Henrissat B."/>
            <person name="Grigoriev I.V."/>
            <person name="Hibbett D.S."/>
            <person name="Martin F."/>
        </authorList>
    </citation>
    <scope>NUCLEOTIDE SEQUENCE [LARGE SCALE GENOMIC DNA]</scope>
    <source>
        <strain evidence="2">Ve08.2h10</strain>
    </source>
</reference>
<accession>A0A0D0BYN8</accession>
<organism evidence="1 2">
    <name type="scientific">Paxillus rubicundulus Ve08.2h10</name>
    <dbReference type="NCBI Taxonomy" id="930991"/>
    <lineage>
        <taxon>Eukaryota</taxon>
        <taxon>Fungi</taxon>
        <taxon>Dikarya</taxon>
        <taxon>Basidiomycota</taxon>
        <taxon>Agaricomycotina</taxon>
        <taxon>Agaricomycetes</taxon>
        <taxon>Agaricomycetidae</taxon>
        <taxon>Boletales</taxon>
        <taxon>Paxilineae</taxon>
        <taxon>Paxillaceae</taxon>
        <taxon>Paxillus</taxon>
    </lineage>
</organism>
<proteinExistence type="predicted"/>
<evidence type="ECO:0000313" key="1">
    <source>
        <dbReference type="EMBL" id="KIK76282.1"/>
    </source>
</evidence>
<sequence>PINNFLKCPNNKDLKKHKLSQMEWKVLQDFEAILEVPHNSIQALSSKRLLTVCNYLKLFEKLYVDWERMSKNPNNAQLAPFIQEGLRWVAKYDNHMSDTKAYLISMHRCFL</sequence>
<keyword evidence="2" id="KW-1185">Reference proteome</keyword>
<dbReference type="OrthoDB" id="2790258at2759"/>
<dbReference type="Proteomes" id="UP000054538">
    <property type="component" value="Unassembled WGS sequence"/>
</dbReference>
<gene>
    <name evidence="1" type="ORF">PAXRUDRAFT_170396</name>
</gene>
<feature type="non-terminal residue" evidence="1">
    <location>
        <position position="1"/>
    </location>
</feature>